<comment type="similarity">
    <text evidence="1">Belongs to the ABC transporter superfamily.</text>
</comment>
<dbReference type="RefSeq" id="WP_256399722.1">
    <property type="nucleotide sequence ID" value="NZ_JANHJR010000002.1"/>
</dbReference>
<dbReference type="PANTHER" id="PTHR42711:SF5">
    <property type="entry name" value="ABC TRANSPORTER ATP-BINDING PROTEIN NATA"/>
    <property type="match status" value="1"/>
</dbReference>
<feature type="domain" description="ABC transporter" evidence="5">
    <location>
        <begin position="4"/>
        <end position="228"/>
    </location>
</feature>
<protein>
    <submittedName>
        <fullName evidence="6">ABC transporter ATP-binding protein</fullName>
    </submittedName>
</protein>
<sequence length="317" mass="33786">MSAISVDGLTKEYGDILANDAVSFEVAAGETFGYLGPNGAGKTTTIRTIMGFQSPTSGTASVLGADVRDEAALVEAKANVGYLPSNPGFDGTATGTEILDLHASVKGDSRRTELLDLFDVPVERKIRSYSTGQKQKLGLVQAFMHDPDLVVMDEPTAGLDPLVQQRFNEFVREETANGTTIFLSSHVLSEVQRVCDRVGIIRDGRIVTVERVGDLLDRSGKFVRLGVASDVAAEDITLDGVHDVSVRPVDGVAAEAAAGGAGGAVTAAATELTFTFTGDLNELVDFVDDFDVLELDVEEAPLEDVFMRFYDDEEVTV</sequence>
<dbReference type="InterPro" id="IPR050763">
    <property type="entry name" value="ABC_transporter_ATP-binding"/>
</dbReference>
<dbReference type="PANTHER" id="PTHR42711">
    <property type="entry name" value="ABC TRANSPORTER ATP-BINDING PROTEIN"/>
    <property type="match status" value="1"/>
</dbReference>
<proteinExistence type="inferred from homology"/>
<dbReference type="InterPro" id="IPR027417">
    <property type="entry name" value="P-loop_NTPase"/>
</dbReference>
<evidence type="ECO:0000259" key="5">
    <source>
        <dbReference type="PROSITE" id="PS50893"/>
    </source>
</evidence>
<comment type="caution">
    <text evidence="6">The sequence shown here is derived from an EMBL/GenBank/DDBJ whole genome shotgun (WGS) entry which is preliminary data.</text>
</comment>
<evidence type="ECO:0000313" key="6">
    <source>
        <dbReference type="EMBL" id="MFD1644453.1"/>
    </source>
</evidence>
<dbReference type="AlphaFoldDB" id="A0ABD6DH33"/>
<keyword evidence="4 6" id="KW-0067">ATP-binding</keyword>
<accession>A0ABD6DH33</accession>
<dbReference type="InterPro" id="IPR003439">
    <property type="entry name" value="ABC_transporter-like_ATP-bd"/>
</dbReference>
<keyword evidence="7" id="KW-1185">Reference proteome</keyword>
<dbReference type="SMART" id="SM00382">
    <property type="entry name" value="AAA"/>
    <property type="match status" value="1"/>
</dbReference>
<evidence type="ECO:0000256" key="4">
    <source>
        <dbReference type="ARBA" id="ARBA00022840"/>
    </source>
</evidence>
<dbReference type="EMBL" id="JBHUDO010000001">
    <property type="protein sequence ID" value="MFD1644453.1"/>
    <property type="molecule type" value="Genomic_DNA"/>
</dbReference>
<dbReference type="Gene3D" id="3.40.50.300">
    <property type="entry name" value="P-loop containing nucleotide triphosphate hydrolases"/>
    <property type="match status" value="1"/>
</dbReference>
<keyword evidence="2" id="KW-0813">Transport</keyword>
<evidence type="ECO:0000256" key="1">
    <source>
        <dbReference type="ARBA" id="ARBA00005417"/>
    </source>
</evidence>
<dbReference type="InterPro" id="IPR003593">
    <property type="entry name" value="AAA+_ATPase"/>
</dbReference>
<evidence type="ECO:0000256" key="2">
    <source>
        <dbReference type="ARBA" id="ARBA00022448"/>
    </source>
</evidence>
<dbReference type="Pfam" id="PF00005">
    <property type="entry name" value="ABC_tran"/>
    <property type="match status" value="1"/>
</dbReference>
<reference evidence="6 7" key="1">
    <citation type="journal article" date="2019" name="Int. J. Syst. Evol. Microbiol.">
        <title>The Global Catalogue of Microorganisms (GCM) 10K type strain sequencing project: providing services to taxonomists for standard genome sequencing and annotation.</title>
        <authorList>
            <consortium name="The Broad Institute Genomics Platform"/>
            <consortium name="The Broad Institute Genome Sequencing Center for Infectious Disease"/>
            <person name="Wu L."/>
            <person name="Ma J."/>
        </authorList>
    </citation>
    <scope>NUCLEOTIDE SEQUENCE [LARGE SCALE GENOMIC DNA]</scope>
    <source>
        <strain evidence="6 7">CGMCC 1.10390</strain>
    </source>
</reference>
<organism evidence="6 7">
    <name type="scientific">Haloarchaeobius litoreus</name>
    <dbReference type="NCBI Taxonomy" id="755306"/>
    <lineage>
        <taxon>Archaea</taxon>
        <taxon>Methanobacteriati</taxon>
        <taxon>Methanobacteriota</taxon>
        <taxon>Stenosarchaea group</taxon>
        <taxon>Halobacteria</taxon>
        <taxon>Halobacteriales</taxon>
        <taxon>Halorubellaceae</taxon>
        <taxon>Haloarchaeobius</taxon>
    </lineage>
</organism>
<dbReference type="CDD" id="cd03230">
    <property type="entry name" value="ABC_DR_subfamily_A"/>
    <property type="match status" value="1"/>
</dbReference>
<dbReference type="SUPFAM" id="SSF52540">
    <property type="entry name" value="P-loop containing nucleoside triphosphate hydrolases"/>
    <property type="match status" value="1"/>
</dbReference>
<name>A0ABD6DH33_9EURY</name>
<dbReference type="GO" id="GO:0005524">
    <property type="term" value="F:ATP binding"/>
    <property type="evidence" value="ECO:0007669"/>
    <property type="project" value="UniProtKB-KW"/>
</dbReference>
<keyword evidence="3" id="KW-0547">Nucleotide-binding</keyword>
<evidence type="ECO:0000313" key="7">
    <source>
        <dbReference type="Proteomes" id="UP001597034"/>
    </source>
</evidence>
<gene>
    <name evidence="6" type="ORF">ACFSBL_02050</name>
</gene>
<dbReference type="Proteomes" id="UP001597034">
    <property type="component" value="Unassembled WGS sequence"/>
</dbReference>
<evidence type="ECO:0000256" key="3">
    <source>
        <dbReference type="ARBA" id="ARBA00022741"/>
    </source>
</evidence>
<dbReference type="PROSITE" id="PS50893">
    <property type="entry name" value="ABC_TRANSPORTER_2"/>
    <property type="match status" value="1"/>
</dbReference>